<feature type="region of interest" description="Disordered" evidence="3">
    <location>
        <begin position="294"/>
        <end position="316"/>
    </location>
</feature>
<keyword evidence="6" id="KW-1185">Reference proteome</keyword>
<dbReference type="InterPro" id="IPR057326">
    <property type="entry name" value="KR_dom"/>
</dbReference>
<dbReference type="Proteomes" id="UP000473325">
    <property type="component" value="Unassembled WGS sequence"/>
</dbReference>
<dbReference type="InterPro" id="IPR036291">
    <property type="entry name" value="NAD(P)-bd_dom_sf"/>
</dbReference>
<dbReference type="GO" id="GO:0016491">
    <property type="term" value="F:oxidoreductase activity"/>
    <property type="evidence" value="ECO:0007669"/>
    <property type="project" value="UniProtKB-KW"/>
</dbReference>
<evidence type="ECO:0000256" key="1">
    <source>
        <dbReference type="ARBA" id="ARBA00006484"/>
    </source>
</evidence>
<evidence type="ECO:0000256" key="3">
    <source>
        <dbReference type="SAM" id="MobiDB-lite"/>
    </source>
</evidence>
<dbReference type="PANTHER" id="PTHR44196:SF1">
    <property type="entry name" value="DEHYDROGENASE_REDUCTASE SDR FAMILY MEMBER 7B"/>
    <property type="match status" value="1"/>
</dbReference>
<dbReference type="InterPro" id="IPR002347">
    <property type="entry name" value="SDR_fam"/>
</dbReference>
<feature type="compositionally biased region" description="Basic residues" evidence="3">
    <location>
        <begin position="301"/>
        <end position="316"/>
    </location>
</feature>
<gene>
    <name evidence="5" type="ORF">GRQ65_19785</name>
</gene>
<evidence type="ECO:0000256" key="2">
    <source>
        <dbReference type="ARBA" id="ARBA00023002"/>
    </source>
</evidence>
<dbReference type="RefSeq" id="WP_160879724.1">
    <property type="nucleotide sequence ID" value="NZ_WUEK01000015.1"/>
</dbReference>
<dbReference type="GO" id="GO:0016020">
    <property type="term" value="C:membrane"/>
    <property type="evidence" value="ECO:0007669"/>
    <property type="project" value="TreeGrafter"/>
</dbReference>
<dbReference type="Gene3D" id="3.40.50.720">
    <property type="entry name" value="NAD(P)-binding Rossmann-like Domain"/>
    <property type="match status" value="1"/>
</dbReference>
<dbReference type="EMBL" id="WUEK01000015">
    <property type="protein sequence ID" value="MXG91788.1"/>
    <property type="molecule type" value="Genomic_DNA"/>
</dbReference>
<dbReference type="PRINTS" id="PR00081">
    <property type="entry name" value="GDHRDH"/>
</dbReference>
<dbReference type="SMART" id="SM00822">
    <property type="entry name" value="PKS_KR"/>
    <property type="match status" value="1"/>
</dbReference>
<dbReference type="Pfam" id="PF00106">
    <property type="entry name" value="adh_short"/>
    <property type="match status" value="1"/>
</dbReference>
<name>A0A6L7F3I2_9ACTN</name>
<evidence type="ECO:0000259" key="4">
    <source>
        <dbReference type="SMART" id="SM00822"/>
    </source>
</evidence>
<keyword evidence="2" id="KW-0560">Oxidoreductase</keyword>
<comment type="similarity">
    <text evidence="1">Belongs to the short-chain dehydrogenases/reductases (SDR) family.</text>
</comment>
<dbReference type="PANTHER" id="PTHR44196">
    <property type="entry name" value="DEHYDROGENASE/REDUCTASE SDR FAMILY MEMBER 7B"/>
    <property type="match status" value="1"/>
</dbReference>
<evidence type="ECO:0000313" key="6">
    <source>
        <dbReference type="Proteomes" id="UP000473325"/>
    </source>
</evidence>
<dbReference type="SUPFAM" id="SSF51735">
    <property type="entry name" value="NAD(P)-binding Rossmann-fold domains"/>
    <property type="match status" value="1"/>
</dbReference>
<accession>A0A6L7F3I2</accession>
<feature type="domain" description="Ketoreductase" evidence="4">
    <location>
        <begin position="8"/>
        <end position="197"/>
    </location>
</feature>
<dbReference type="AlphaFoldDB" id="A0A6L7F3I2"/>
<organism evidence="5 6">
    <name type="scientific">Nocardioides flavescens</name>
    <dbReference type="NCBI Taxonomy" id="2691959"/>
    <lineage>
        <taxon>Bacteria</taxon>
        <taxon>Bacillati</taxon>
        <taxon>Actinomycetota</taxon>
        <taxon>Actinomycetes</taxon>
        <taxon>Propionibacteriales</taxon>
        <taxon>Nocardioidaceae</taxon>
        <taxon>Nocardioides</taxon>
    </lineage>
</organism>
<proteinExistence type="inferred from homology"/>
<protein>
    <submittedName>
        <fullName evidence="5">SDR family NAD(P)-dependent oxidoreductase</fullName>
    </submittedName>
</protein>
<reference evidence="5 6" key="1">
    <citation type="submission" date="2019-12" db="EMBL/GenBank/DDBJ databases">
        <authorList>
            <person name="Kun Z."/>
        </authorList>
    </citation>
    <scope>NUCLEOTIDE SEQUENCE [LARGE SCALE GENOMIC DNA]</scope>
    <source>
        <strain evidence="5 6">YIM 123512</strain>
    </source>
</reference>
<evidence type="ECO:0000313" key="5">
    <source>
        <dbReference type="EMBL" id="MXG91788.1"/>
    </source>
</evidence>
<sequence>MHSVSTRPVVLVVGGTSGIGLAVAQRLGARDGADAPHVVLASRDRVSLARAAASLPFEVGPEQQVELDVTDAAQVERAVERVLDSHGRLDAVVTSAQVMAYGAVEQVPREVFEHVVATAVHGTANLARTLLPLFRSQGHGSLVVVGSQLGEIPVPWMSSYVTAKWGQMGLVRSLQLEVADAPHVHVSLVSPGAVDTPIYAQAASYAGSAGSAPPPVVSADRVAAAVVDCLEHPRRLVRVGPANGPGVLAHRLAPAVYDRIAPLLVRLVVLRGPALPDHGGNVLRARPDGEGVSGGWTPLGRLRRPAGRARWKRGER</sequence>
<comment type="caution">
    <text evidence="5">The sequence shown here is derived from an EMBL/GenBank/DDBJ whole genome shotgun (WGS) entry which is preliminary data.</text>
</comment>